<evidence type="ECO:0000313" key="3">
    <source>
        <dbReference type="Proteomes" id="UP001320420"/>
    </source>
</evidence>
<feature type="compositionally biased region" description="Basic and acidic residues" evidence="1">
    <location>
        <begin position="852"/>
        <end position="872"/>
    </location>
</feature>
<proteinExistence type="predicted"/>
<organism evidence="2 3">
    <name type="scientific">Diatrype stigma</name>
    <dbReference type="NCBI Taxonomy" id="117547"/>
    <lineage>
        <taxon>Eukaryota</taxon>
        <taxon>Fungi</taxon>
        <taxon>Dikarya</taxon>
        <taxon>Ascomycota</taxon>
        <taxon>Pezizomycotina</taxon>
        <taxon>Sordariomycetes</taxon>
        <taxon>Xylariomycetidae</taxon>
        <taxon>Xylariales</taxon>
        <taxon>Diatrypaceae</taxon>
        <taxon>Diatrype</taxon>
    </lineage>
</organism>
<feature type="compositionally biased region" description="Acidic residues" evidence="1">
    <location>
        <begin position="574"/>
        <end position="584"/>
    </location>
</feature>
<name>A0AAN9UUM4_9PEZI</name>
<feature type="compositionally biased region" description="Polar residues" evidence="1">
    <location>
        <begin position="505"/>
        <end position="533"/>
    </location>
</feature>
<feature type="region of interest" description="Disordered" evidence="1">
    <location>
        <begin position="161"/>
        <end position="193"/>
    </location>
</feature>
<protein>
    <submittedName>
        <fullName evidence="2">Uncharacterized protein</fullName>
    </submittedName>
</protein>
<feature type="region of interest" description="Disordered" evidence="1">
    <location>
        <begin position="808"/>
        <end position="873"/>
    </location>
</feature>
<dbReference type="Proteomes" id="UP001320420">
    <property type="component" value="Unassembled WGS sequence"/>
</dbReference>
<feature type="compositionally biased region" description="Acidic residues" evidence="1">
    <location>
        <begin position="85"/>
        <end position="110"/>
    </location>
</feature>
<reference evidence="2 3" key="1">
    <citation type="submission" date="2024-02" db="EMBL/GenBank/DDBJ databases">
        <title>De novo assembly and annotation of 12 fungi associated with fruit tree decline syndrome in Ontario, Canada.</title>
        <authorList>
            <person name="Sulman M."/>
            <person name="Ellouze W."/>
            <person name="Ilyukhin E."/>
        </authorList>
    </citation>
    <scope>NUCLEOTIDE SEQUENCE [LARGE SCALE GENOMIC DNA]</scope>
    <source>
        <strain evidence="2 3">M11/M66-122</strain>
    </source>
</reference>
<comment type="caution">
    <text evidence="2">The sequence shown here is derived from an EMBL/GenBank/DDBJ whole genome shotgun (WGS) entry which is preliminary data.</text>
</comment>
<accession>A0AAN9UUM4</accession>
<feature type="compositionally biased region" description="Pro residues" evidence="1">
    <location>
        <begin position="589"/>
        <end position="598"/>
    </location>
</feature>
<feature type="region of interest" description="Disordered" evidence="1">
    <location>
        <begin position="476"/>
        <end position="615"/>
    </location>
</feature>
<feature type="compositionally biased region" description="Basic and acidic residues" evidence="1">
    <location>
        <begin position="934"/>
        <end position="964"/>
    </location>
</feature>
<dbReference type="AlphaFoldDB" id="A0AAN9UUM4"/>
<sequence>MTTPQSKDPVASQPKSEASIPTAKDQKTQSSVTAKKETPSTQSSKQASNPTPPSAGDKVAPKESYPQTSAPPKVQAETPDTKPEDSEEEYESEEEDEEEEEDEDNSEVEEVPTHPPQEAHLPGADPVVTREPAVNSQLQANPDTSLSTANRFQILQDLDTSHHTSPASQTQDQQEIPSPNVSLPSPTTSNLPDHLPQQELVLKLIDKLGSSHKRNPSLTRFPVKPTILTQSTVPAMSTPPMDNTALTLYEPPTYDVVMSEPGDEPPMSQVSVRNPPEWLITLHHDIGQTYHDLVTFAQQIENRDQVTAKNIEEQYNIMAENYRWVLQLYREGHHATEEQIARFQGEVAEASYQFSQKVWGTIAKFARDDEARQQAITRLEQIADSHHQALLEIERRMLETQAFKSNVGEWAAQKESQINDLLAREYLDPASIDRQTRRQVEELRSYTQDALAEFQRQLRSDPHAVIDVNSVLQQIGQRAATRPPSSRFVSQPSSSRTPGIPGTRASVSKYSSSEARIRNSLTNRALQTAQAKRTAQGARWQFDTSRGSPFMSGGNGLGGTPPPPPRNPGAPGDPDSDPDDDDGSDDQRGPPPPPPGRGPPRGSSRRPPDEPESGRWQDRLVLALERLGRPAPATVNPVQLSKPQTYDGKDLSKFRPWWIKVESYLETYAESFPQDYHRINWVGSLLTDKAQTWHQQRLSQVRRVGLTDRWDGYVIAITERFKDPSEKHRNVKKMKSLTYQGDTVQYLTELLDLNEVVQWSGVTFQNHISQTLPDEITRLVYSRQGAMPDSDEDFLAAIQEAGQIYENMLSNPGISSGKGRPDSTSEHSKSGQNHQGKETRSTSGQSRSSKSQPKDRQKSEAKPKLDPKDKKWPNIIAALKGIEQGDIDQRKKDKVSCWRCGRDNHHTLACFAKKDVKGKDLPSPPEKISSAKRKRDDDTPAPSSEKKLKIDAALREPDHAHLVTELDDSDSDF</sequence>
<evidence type="ECO:0000256" key="1">
    <source>
        <dbReference type="SAM" id="MobiDB-lite"/>
    </source>
</evidence>
<evidence type="ECO:0000313" key="2">
    <source>
        <dbReference type="EMBL" id="KAK7754393.1"/>
    </source>
</evidence>
<gene>
    <name evidence="2" type="ORF">SLS62_003686</name>
</gene>
<feature type="compositionally biased region" description="Low complexity" evidence="1">
    <location>
        <begin position="482"/>
        <end position="496"/>
    </location>
</feature>
<feature type="compositionally biased region" description="Basic and acidic residues" evidence="1">
    <location>
        <begin position="819"/>
        <end position="840"/>
    </location>
</feature>
<feature type="compositionally biased region" description="Polar residues" evidence="1">
    <location>
        <begin position="163"/>
        <end position="191"/>
    </location>
</feature>
<keyword evidence="3" id="KW-1185">Reference proteome</keyword>
<feature type="region of interest" description="Disordered" evidence="1">
    <location>
        <begin position="914"/>
        <end position="973"/>
    </location>
</feature>
<feature type="compositionally biased region" description="Basic and acidic residues" evidence="1">
    <location>
        <begin position="606"/>
        <end position="615"/>
    </location>
</feature>
<feature type="region of interest" description="Disordered" evidence="1">
    <location>
        <begin position="1"/>
        <end position="134"/>
    </location>
</feature>
<feature type="compositionally biased region" description="Low complexity" evidence="1">
    <location>
        <begin position="841"/>
        <end position="851"/>
    </location>
</feature>
<dbReference type="EMBL" id="JAKJXP020000021">
    <property type="protein sequence ID" value="KAK7754393.1"/>
    <property type="molecule type" value="Genomic_DNA"/>
</dbReference>
<feature type="compositionally biased region" description="Polar residues" evidence="1">
    <location>
        <begin position="28"/>
        <end position="49"/>
    </location>
</feature>